<name>A0A7J9SM63_9EURY</name>
<keyword evidence="1" id="KW-0677">Repeat</keyword>
<keyword evidence="3" id="KW-0067">ATP-binding</keyword>
<dbReference type="InterPro" id="IPR041569">
    <property type="entry name" value="AAA_lid_3"/>
</dbReference>
<evidence type="ECO:0000313" key="7">
    <source>
        <dbReference type="Proteomes" id="UP000546257"/>
    </source>
</evidence>
<feature type="domain" description="AAA+ ATPase" evidence="4">
    <location>
        <begin position="461"/>
        <end position="598"/>
    </location>
</feature>
<dbReference type="Pfam" id="PF02933">
    <property type="entry name" value="CDC48_2"/>
    <property type="match status" value="1"/>
</dbReference>
<dbReference type="Gene3D" id="3.40.50.300">
    <property type="entry name" value="P-loop containing nucleotide triphosphate hydrolases"/>
    <property type="match status" value="2"/>
</dbReference>
<evidence type="ECO:0000256" key="1">
    <source>
        <dbReference type="ARBA" id="ARBA00022737"/>
    </source>
</evidence>
<dbReference type="PANTHER" id="PTHR23077:SF171">
    <property type="entry name" value="NUCLEAR VALOSIN-CONTAINING PROTEIN-LIKE"/>
    <property type="match status" value="1"/>
</dbReference>
<evidence type="ECO:0000259" key="5">
    <source>
        <dbReference type="SMART" id="SM01072"/>
    </source>
</evidence>
<evidence type="ECO:0000256" key="3">
    <source>
        <dbReference type="ARBA" id="ARBA00022840"/>
    </source>
</evidence>
<dbReference type="InterPro" id="IPR003960">
    <property type="entry name" value="ATPase_AAA_CS"/>
</dbReference>
<reference evidence="6 7" key="1">
    <citation type="submission" date="2020-08" db="EMBL/GenBank/DDBJ databases">
        <authorList>
            <person name="Seo M.-J."/>
        </authorList>
    </citation>
    <scope>NUCLEOTIDE SEQUENCE [LARGE SCALE GENOMIC DNA]</scope>
    <source>
        <strain evidence="6 7">MBLA0160</strain>
    </source>
</reference>
<gene>
    <name evidence="6" type="ORF">H5V44_07390</name>
</gene>
<accession>A0A7J9SM63</accession>
<keyword evidence="7" id="KW-1185">Reference proteome</keyword>
<dbReference type="PANTHER" id="PTHR23077">
    <property type="entry name" value="AAA-FAMILY ATPASE"/>
    <property type="match status" value="1"/>
</dbReference>
<dbReference type="SMART" id="SM01072">
    <property type="entry name" value="CDC48_2"/>
    <property type="match status" value="1"/>
</dbReference>
<dbReference type="InterPro" id="IPR027417">
    <property type="entry name" value="P-loop_NTPase"/>
</dbReference>
<evidence type="ECO:0000313" key="6">
    <source>
        <dbReference type="EMBL" id="MBB6646111.1"/>
    </source>
</evidence>
<dbReference type="SUPFAM" id="SSF52540">
    <property type="entry name" value="P-loop containing nucleoside triphosphate hydrolases"/>
    <property type="match status" value="2"/>
</dbReference>
<dbReference type="PROSITE" id="PS00674">
    <property type="entry name" value="AAA"/>
    <property type="match status" value="1"/>
</dbReference>
<sequence length="700" mass="73622">MTQSVTLTAAIDDTIEGCAVPSAIADRLGVAEDDVVALRYGIDREVVASVRPADDLAGGTVRLAPSVADRLDVDGGERIAVAAVDLADADSVTVAPIPRLSVRGGEALLREAMGDTPVTEGETVSVSLFDGSLDVPFRVLSTEPPGPVVVGSETEIGIDPGPAPVGTAAHATPIPDSAVGGYDEVAAELVSALDTLFQASDDATDATARRVGLLLSGPHGVGKTHLLRYAAWATDATINRVNPQRLLSAGASAADEYLHSVATTAQASGRGIVHVDAFDTVVEEAGADTVAAIRSWLDRLRTVVDTAVVAEVTDPSEIPSDLRQGARLSKCIEVSEPGRADRRAVLSTLAAGTPTRSSIEIESVSRRAFGYVAADLVSLWLTTVESAIERSDGDRVAVSEADLERGLAETEPSGLDGTTVDVPTTTFDDIGGLEEPKRELTRAIEWPLVAPELFEDLNIEPPAGVLLYGPPGTGKTLLARAVASSSEANFVAVNGPELMNRYVGESERAVRRVFERARSNSPSVLFFDEVDAIGATRTQDSDSPATERVVSQLLTELDGVEGREGITVLGATNRPRRLDDALLRPGRFDRVVSVPLPDHAARAEIFRIHLADKNTAPFDSDGLAERTDGYTGSDIAAVVREAGLAAIESRLADASDPPATGDGHPAIRIEAEHLRHGLDAVSPSLSAEARSRYESFDRFE</sequence>
<dbReference type="EMBL" id="JACKXD010000002">
    <property type="protein sequence ID" value="MBB6646111.1"/>
    <property type="molecule type" value="Genomic_DNA"/>
</dbReference>
<dbReference type="Pfam" id="PF17862">
    <property type="entry name" value="AAA_lid_3"/>
    <property type="match status" value="1"/>
</dbReference>
<dbReference type="Proteomes" id="UP000546257">
    <property type="component" value="Unassembled WGS sequence"/>
</dbReference>
<dbReference type="Gene3D" id="1.10.8.60">
    <property type="match status" value="2"/>
</dbReference>
<dbReference type="InterPro" id="IPR029067">
    <property type="entry name" value="CDC48_domain_2-like_sf"/>
</dbReference>
<dbReference type="InterPro" id="IPR004201">
    <property type="entry name" value="Cdc48_dom2"/>
</dbReference>
<protein>
    <submittedName>
        <fullName evidence="6">AAA family ATPase</fullName>
    </submittedName>
</protein>
<dbReference type="GO" id="GO:0016887">
    <property type="term" value="F:ATP hydrolysis activity"/>
    <property type="evidence" value="ECO:0007669"/>
    <property type="project" value="InterPro"/>
</dbReference>
<dbReference type="RefSeq" id="WP_185192467.1">
    <property type="nucleotide sequence ID" value="NZ_JACKXD010000002.1"/>
</dbReference>
<dbReference type="SUPFAM" id="SSF54585">
    <property type="entry name" value="Cdc48 domain 2-like"/>
    <property type="match status" value="1"/>
</dbReference>
<feature type="domain" description="CDC48" evidence="5">
    <location>
        <begin position="101"/>
        <end position="165"/>
    </location>
</feature>
<dbReference type="SMART" id="SM00382">
    <property type="entry name" value="AAA"/>
    <property type="match status" value="2"/>
</dbReference>
<dbReference type="Gene3D" id="3.10.330.10">
    <property type="match status" value="1"/>
</dbReference>
<proteinExistence type="predicted"/>
<dbReference type="FunFam" id="3.40.50.300:FF:000018">
    <property type="entry name" value="Cell division control 48"/>
    <property type="match status" value="1"/>
</dbReference>
<dbReference type="InterPro" id="IPR050168">
    <property type="entry name" value="AAA_ATPase_domain"/>
</dbReference>
<feature type="domain" description="AAA+ ATPase" evidence="4">
    <location>
        <begin position="209"/>
        <end position="379"/>
    </location>
</feature>
<dbReference type="Pfam" id="PF00004">
    <property type="entry name" value="AAA"/>
    <property type="match status" value="2"/>
</dbReference>
<dbReference type="InterPro" id="IPR003593">
    <property type="entry name" value="AAA+_ATPase"/>
</dbReference>
<evidence type="ECO:0000259" key="4">
    <source>
        <dbReference type="SMART" id="SM00382"/>
    </source>
</evidence>
<evidence type="ECO:0000256" key="2">
    <source>
        <dbReference type="ARBA" id="ARBA00022741"/>
    </source>
</evidence>
<organism evidence="6 7">
    <name type="scientific">Halobellus ruber</name>
    <dbReference type="NCBI Taxonomy" id="2761102"/>
    <lineage>
        <taxon>Archaea</taxon>
        <taxon>Methanobacteriati</taxon>
        <taxon>Methanobacteriota</taxon>
        <taxon>Stenosarchaea group</taxon>
        <taxon>Halobacteria</taxon>
        <taxon>Halobacteriales</taxon>
        <taxon>Haloferacaceae</taxon>
        <taxon>Halobellus</taxon>
    </lineage>
</organism>
<comment type="caution">
    <text evidence="6">The sequence shown here is derived from an EMBL/GenBank/DDBJ whole genome shotgun (WGS) entry which is preliminary data.</text>
</comment>
<dbReference type="InterPro" id="IPR003959">
    <property type="entry name" value="ATPase_AAA_core"/>
</dbReference>
<dbReference type="AlphaFoldDB" id="A0A7J9SM63"/>
<dbReference type="GO" id="GO:0005524">
    <property type="term" value="F:ATP binding"/>
    <property type="evidence" value="ECO:0007669"/>
    <property type="project" value="UniProtKB-KW"/>
</dbReference>
<keyword evidence="2" id="KW-0547">Nucleotide-binding</keyword>